<accession>A0A552UI72</accession>
<dbReference type="Gene3D" id="1.10.760.10">
    <property type="entry name" value="Cytochrome c-like domain"/>
    <property type="match status" value="1"/>
</dbReference>
<dbReference type="PROSITE" id="PS51007">
    <property type="entry name" value="CYTC"/>
    <property type="match status" value="1"/>
</dbReference>
<reference evidence="10 11" key="1">
    <citation type="submission" date="2019-07" db="EMBL/GenBank/DDBJ databases">
        <title>Novel species isolated from glacier.</title>
        <authorList>
            <person name="Liu Q."/>
            <person name="Xin Y.-H."/>
        </authorList>
    </citation>
    <scope>NUCLEOTIDE SEQUENCE [LARGE SCALE GENOMIC DNA]</scope>
    <source>
        <strain evidence="10 11">LB1R16</strain>
    </source>
</reference>
<evidence type="ECO:0000313" key="10">
    <source>
        <dbReference type="EMBL" id="TRW17926.1"/>
    </source>
</evidence>
<protein>
    <submittedName>
        <fullName evidence="10">Cytochrome c family protein</fullName>
    </submittedName>
</protein>
<keyword evidence="1" id="KW-0813">Transport</keyword>
<evidence type="ECO:0000256" key="4">
    <source>
        <dbReference type="ARBA" id="ARBA00022982"/>
    </source>
</evidence>
<feature type="transmembrane region" description="Helical" evidence="8">
    <location>
        <begin position="12"/>
        <end position="32"/>
    </location>
</feature>
<dbReference type="Proteomes" id="UP000317894">
    <property type="component" value="Unassembled WGS sequence"/>
</dbReference>
<evidence type="ECO:0000256" key="6">
    <source>
        <dbReference type="PROSITE-ProRule" id="PRU00433"/>
    </source>
</evidence>
<dbReference type="GO" id="GO:0046872">
    <property type="term" value="F:metal ion binding"/>
    <property type="evidence" value="ECO:0007669"/>
    <property type="project" value="UniProtKB-KW"/>
</dbReference>
<keyword evidence="5 6" id="KW-0408">Iron</keyword>
<evidence type="ECO:0000256" key="7">
    <source>
        <dbReference type="SAM" id="MobiDB-lite"/>
    </source>
</evidence>
<dbReference type="GO" id="GO:0009055">
    <property type="term" value="F:electron transfer activity"/>
    <property type="evidence" value="ECO:0007669"/>
    <property type="project" value="InterPro"/>
</dbReference>
<comment type="caution">
    <text evidence="10">The sequence shown here is derived from an EMBL/GenBank/DDBJ whole genome shotgun (WGS) entry which is preliminary data.</text>
</comment>
<dbReference type="RefSeq" id="WP_144236620.1">
    <property type="nucleotide sequence ID" value="NZ_VJWA01000001.1"/>
</dbReference>
<dbReference type="PANTHER" id="PTHR11961">
    <property type="entry name" value="CYTOCHROME C"/>
    <property type="match status" value="1"/>
</dbReference>
<dbReference type="AlphaFoldDB" id="A0A552UI72"/>
<sequence length="235" mass="23982">MDSFEWNKIAGWVLAAGTTILALVIVTGLMFAPVRLAKPSYVVEGVEVEAVAGAAPAEAEKPIAFYLASATVEKGEAVFKKCAACHNVDKGGAAGIGPNLYGIIGNSHAHQAGFGYSEPMAGMKGKPWNWDEMSAWLKSPKTYLPGTKMAFAGLSKPDERAAVIAYLNSKSDSPLPLPPVPAETAAVPSSEQPAPAAGKAPDVPVADAASAAAQPEGNVGGPGAPEVTGTAKTEK</sequence>
<keyword evidence="2 6" id="KW-0349">Heme</keyword>
<evidence type="ECO:0000256" key="8">
    <source>
        <dbReference type="SAM" id="Phobius"/>
    </source>
</evidence>
<evidence type="ECO:0000256" key="1">
    <source>
        <dbReference type="ARBA" id="ARBA00022448"/>
    </source>
</evidence>
<dbReference type="OrthoDB" id="9805828at2"/>
<keyword evidence="4" id="KW-0249">Electron transport</keyword>
<feature type="compositionally biased region" description="Low complexity" evidence="7">
    <location>
        <begin position="193"/>
        <end position="215"/>
    </location>
</feature>
<feature type="region of interest" description="Disordered" evidence="7">
    <location>
        <begin position="174"/>
        <end position="235"/>
    </location>
</feature>
<evidence type="ECO:0000256" key="3">
    <source>
        <dbReference type="ARBA" id="ARBA00022723"/>
    </source>
</evidence>
<name>A0A552UI72_9SPHN</name>
<dbReference type="PRINTS" id="PR00604">
    <property type="entry name" value="CYTCHRMECIAB"/>
</dbReference>
<keyword evidence="11" id="KW-1185">Reference proteome</keyword>
<keyword evidence="8" id="KW-0812">Transmembrane</keyword>
<dbReference type="InterPro" id="IPR036909">
    <property type="entry name" value="Cyt_c-like_dom_sf"/>
</dbReference>
<dbReference type="Pfam" id="PF00034">
    <property type="entry name" value="Cytochrom_C"/>
    <property type="match status" value="1"/>
</dbReference>
<gene>
    <name evidence="10" type="ORF">FMM06_07315</name>
</gene>
<proteinExistence type="predicted"/>
<feature type="domain" description="Cytochrome c" evidence="9">
    <location>
        <begin position="70"/>
        <end position="171"/>
    </location>
</feature>
<dbReference type="GO" id="GO:0020037">
    <property type="term" value="F:heme binding"/>
    <property type="evidence" value="ECO:0007669"/>
    <property type="project" value="InterPro"/>
</dbReference>
<dbReference type="InterPro" id="IPR009056">
    <property type="entry name" value="Cyt_c-like_dom"/>
</dbReference>
<organism evidence="10 11">
    <name type="scientific">Glacieibacterium frigidum</name>
    <dbReference type="NCBI Taxonomy" id="2593303"/>
    <lineage>
        <taxon>Bacteria</taxon>
        <taxon>Pseudomonadati</taxon>
        <taxon>Pseudomonadota</taxon>
        <taxon>Alphaproteobacteria</taxon>
        <taxon>Sphingomonadales</taxon>
        <taxon>Sphingosinicellaceae</taxon>
        <taxon>Glacieibacterium</taxon>
    </lineage>
</organism>
<dbReference type="SUPFAM" id="SSF46626">
    <property type="entry name" value="Cytochrome c"/>
    <property type="match status" value="1"/>
</dbReference>
<keyword evidence="8" id="KW-1133">Transmembrane helix</keyword>
<evidence type="ECO:0000313" key="11">
    <source>
        <dbReference type="Proteomes" id="UP000317894"/>
    </source>
</evidence>
<evidence type="ECO:0000256" key="5">
    <source>
        <dbReference type="ARBA" id="ARBA00023004"/>
    </source>
</evidence>
<evidence type="ECO:0000256" key="2">
    <source>
        <dbReference type="ARBA" id="ARBA00022617"/>
    </source>
</evidence>
<evidence type="ECO:0000259" key="9">
    <source>
        <dbReference type="PROSITE" id="PS51007"/>
    </source>
</evidence>
<keyword evidence="8" id="KW-0472">Membrane</keyword>
<dbReference type="EMBL" id="VJWA01000001">
    <property type="protein sequence ID" value="TRW17926.1"/>
    <property type="molecule type" value="Genomic_DNA"/>
</dbReference>
<keyword evidence="3 6" id="KW-0479">Metal-binding</keyword>
<dbReference type="InterPro" id="IPR002327">
    <property type="entry name" value="Cyt_c_1A/1B"/>
</dbReference>